<keyword evidence="2" id="KW-1185">Reference proteome</keyword>
<organism evidence="1 2">
    <name type="scientific">Popillia japonica</name>
    <name type="common">Japanese beetle</name>
    <dbReference type="NCBI Taxonomy" id="7064"/>
    <lineage>
        <taxon>Eukaryota</taxon>
        <taxon>Metazoa</taxon>
        <taxon>Ecdysozoa</taxon>
        <taxon>Arthropoda</taxon>
        <taxon>Hexapoda</taxon>
        <taxon>Insecta</taxon>
        <taxon>Pterygota</taxon>
        <taxon>Neoptera</taxon>
        <taxon>Endopterygota</taxon>
        <taxon>Coleoptera</taxon>
        <taxon>Polyphaga</taxon>
        <taxon>Scarabaeiformia</taxon>
        <taxon>Scarabaeidae</taxon>
        <taxon>Rutelinae</taxon>
        <taxon>Popillia</taxon>
    </lineage>
</organism>
<dbReference type="EMBL" id="JASPKY010000472">
    <property type="protein sequence ID" value="KAK9695718.1"/>
    <property type="molecule type" value="Genomic_DNA"/>
</dbReference>
<accession>A0AAW1IZ58</accession>
<evidence type="ECO:0000313" key="1">
    <source>
        <dbReference type="EMBL" id="KAK9695718.1"/>
    </source>
</evidence>
<reference evidence="1 2" key="1">
    <citation type="journal article" date="2024" name="BMC Genomics">
        <title>De novo assembly and annotation of Popillia japonica's genome with initial clues to its potential as an invasive pest.</title>
        <authorList>
            <person name="Cucini C."/>
            <person name="Boschi S."/>
            <person name="Funari R."/>
            <person name="Cardaioli E."/>
            <person name="Iannotti N."/>
            <person name="Marturano G."/>
            <person name="Paoli F."/>
            <person name="Bruttini M."/>
            <person name="Carapelli A."/>
            <person name="Frati F."/>
            <person name="Nardi F."/>
        </authorList>
    </citation>
    <scope>NUCLEOTIDE SEQUENCE [LARGE SCALE GENOMIC DNA]</scope>
    <source>
        <strain evidence="1">DMR45628</strain>
    </source>
</reference>
<comment type="caution">
    <text evidence="1">The sequence shown here is derived from an EMBL/GenBank/DDBJ whole genome shotgun (WGS) entry which is preliminary data.</text>
</comment>
<sequence length="94" mass="11486">MDKLQKPTDMAMVLKDFQNYKRIQDRLNDDRKKQQRDINILLIEKHSLTDELAAIMEKSKQIQIRYKELNRNCLNWTNNYPCLSSKRRLYSRRL</sequence>
<dbReference type="AlphaFoldDB" id="A0AAW1IZ58"/>
<protein>
    <submittedName>
        <fullName evidence="1">Uncharacterized protein</fullName>
    </submittedName>
</protein>
<gene>
    <name evidence="1" type="ORF">QE152_g32381</name>
</gene>
<dbReference type="Proteomes" id="UP001458880">
    <property type="component" value="Unassembled WGS sequence"/>
</dbReference>
<evidence type="ECO:0000313" key="2">
    <source>
        <dbReference type="Proteomes" id="UP001458880"/>
    </source>
</evidence>
<proteinExistence type="predicted"/>
<name>A0AAW1IZ58_POPJA</name>